<proteinExistence type="predicted"/>
<evidence type="ECO:0000313" key="2">
    <source>
        <dbReference type="Proteomes" id="UP000762676"/>
    </source>
</evidence>
<dbReference type="Proteomes" id="UP000762676">
    <property type="component" value="Unassembled WGS sequence"/>
</dbReference>
<evidence type="ECO:0000313" key="1">
    <source>
        <dbReference type="EMBL" id="GFR63621.1"/>
    </source>
</evidence>
<dbReference type="AlphaFoldDB" id="A0AAV4ETY6"/>
<sequence length="98" mass="10988">MNRKQTAQVDGESIPVDHQLPFQRLSQQQEASLQTATIFSNLSSEVTNLHYLTDMDSYGTLNLLLILYIMEHGKVLAYHVASNTPRSLRSVEAATNII</sequence>
<gene>
    <name evidence="1" type="ORF">ElyMa_003609800</name>
</gene>
<comment type="caution">
    <text evidence="1">The sequence shown here is derived from an EMBL/GenBank/DDBJ whole genome shotgun (WGS) entry which is preliminary data.</text>
</comment>
<reference evidence="1 2" key="1">
    <citation type="journal article" date="2021" name="Elife">
        <title>Chloroplast acquisition without the gene transfer in kleptoplastic sea slugs, Plakobranchus ocellatus.</title>
        <authorList>
            <person name="Maeda T."/>
            <person name="Takahashi S."/>
            <person name="Yoshida T."/>
            <person name="Shimamura S."/>
            <person name="Takaki Y."/>
            <person name="Nagai Y."/>
            <person name="Toyoda A."/>
            <person name="Suzuki Y."/>
            <person name="Arimoto A."/>
            <person name="Ishii H."/>
            <person name="Satoh N."/>
            <person name="Nishiyama T."/>
            <person name="Hasebe M."/>
            <person name="Maruyama T."/>
            <person name="Minagawa J."/>
            <person name="Obokata J."/>
            <person name="Shigenobu S."/>
        </authorList>
    </citation>
    <scope>NUCLEOTIDE SEQUENCE [LARGE SCALE GENOMIC DNA]</scope>
</reference>
<dbReference type="EMBL" id="BMAT01007413">
    <property type="protein sequence ID" value="GFR63621.1"/>
    <property type="molecule type" value="Genomic_DNA"/>
</dbReference>
<name>A0AAV4ETY6_9GAST</name>
<protein>
    <submittedName>
        <fullName evidence="1">Uncharacterized protein</fullName>
    </submittedName>
</protein>
<accession>A0AAV4ETY6</accession>
<organism evidence="1 2">
    <name type="scientific">Elysia marginata</name>
    <dbReference type="NCBI Taxonomy" id="1093978"/>
    <lineage>
        <taxon>Eukaryota</taxon>
        <taxon>Metazoa</taxon>
        <taxon>Spiralia</taxon>
        <taxon>Lophotrochozoa</taxon>
        <taxon>Mollusca</taxon>
        <taxon>Gastropoda</taxon>
        <taxon>Heterobranchia</taxon>
        <taxon>Euthyneura</taxon>
        <taxon>Panpulmonata</taxon>
        <taxon>Sacoglossa</taxon>
        <taxon>Placobranchoidea</taxon>
        <taxon>Plakobranchidae</taxon>
        <taxon>Elysia</taxon>
    </lineage>
</organism>
<keyword evidence="2" id="KW-1185">Reference proteome</keyword>